<evidence type="ECO:0000313" key="2">
    <source>
        <dbReference type="Proteomes" id="UP000070442"/>
    </source>
</evidence>
<dbReference type="Pfam" id="PF19420">
    <property type="entry name" value="DDAH_eukar"/>
    <property type="match status" value="1"/>
</dbReference>
<evidence type="ECO:0000313" key="1">
    <source>
        <dbReference type="EMBL" id="KXB68088.1"/>
    </source>
</evidence>
<dbReference type="OrthoDB" id="9788268at2"/>
<organism evidence="1 2">
    <name type="scientific">Aedoeadaptatus coxii</name>
    <dbReference type="NCBI Taxonomy" id="755172"/>
    <lineage>
        <taxon>Bacteria</taxon>
        <taxon>Bacillati</taxon>
        <taxon>Bacillota</taxon>
        <taxon>Tissierellia</taxon>
        <taxon>Tissierellales</taxon>
        <taxon>Peptoniphilaceae</taxon>
        <taxon>Aedoeadaptatus</taxon>
    </lineage>
</organism>
<reference evidence="2" key="1">
    <citation type="submission" date="2016-01" db="EMBL/GenBank/DDBJ databases">
        <authorList>
            <person name="Mitreva M."/>
            <person name="Pepin K.H."/>
            <person name="Mihindukulasuriya K.A."/>
            <person name="Fulton R."/>
            <person name="Fronick C."/>
            <person name="O'Laughlin M."/>
            <person name="Miner T."/>
            <person name="Herter B."/>
            <person name="Rosa B.A."/>
            <person name="Cordes M."/>
            <person name="Tomlinson C."/>
            <person name="Wollam A."/>
            <person name="Palsikar V.B."/>
            <person name="Mardis E.R."/>
            <person name="Wilson R.K."/>
        </authorList>
    </citation>
    <scope>NUCLEOTIDE SEQUENCE [LARGE SCALE GENOMIC DNA]</scope>
    <source>
        <strain evidence="2">DNF00729</strain>
    </source>
</reference>
<dbReference type="PANTHER" id="PTHR43224:SF1">
    <property type="entry name" value="AMIDINOTRANSFERASE"/>
    <property type="match status" value="1"/>
</dbReference>
<keyword evidence="2" id="KW-1185">Reference proteome</keyword>
<protein>
    <submittedName>
        <fullName evidence="1">Amidinotransferase family protein</fullName>
    </submittedName>
</protein>
<dbReference type="PANTHER" id="PTHR43224">
    <property type="entry name" value="AMIDINOTRANSFERASE"/>
    <property type="match status" value="1"/>
</dbReference>
<dbReference type="GO" id="GO:0016740">
    <property type="term" value="F:transferase activity"/>
    <property type="evidence" value="ECO:0007669"/>
    <property type="project" value="UniProtKB-KW"/>
</dbReference>
<keyword evidence="1" id="KW-0808">Transferase</keyword>
<dbReference type="Proteomes" id="UP000070442">
    <property type="component" value="Unassembled WGS sequence"/>
</dbReference>
<comment type="caution">
    <text evidence="1">The sequence shown here is derived from an EMBL/GenBank/DDBJ whole genome shotgun (WGS) entry which is preliminary data.</text>
</comment>
<dbReference type="EMBL" id="LSDG01000008">
    <property type="protein sequence ID" value="KXB68088.1"/>
    <property type="molecule type" value="Genomic_DNA"/>
</dbReference>
<accession>A0A134AK33</accession>
<dbReference type="STRING" id="755172.HMPREF1863_00406"/>
<dbReference type="RefSeq" id="WP_068366877.1">
    <property type="nucleotide sequence ID" value="NZ_KQ960160.1"/>
</dbReference>
<dbReference type="AlphaFoldDB" id="A0A134AK33"/>
<dbReference type="PIRSF" id="PIRSF028188">
    <property type="entry name" value="Amdntrnsf_FN0238"/>
    <property type="match status" value="1"/>
</dbReference>
<dbReference type="PATRIC" id="fig|755172.3.peg.391"/>
<dbReference type="InterPro" id="IPR014541">
    <property type="entry name" value="Amdntrnsf_FN0238"/>
</dbReference>
<gene>
    <name evidence="1" type="ORF">HMPREF1863_00406</name>
</gene>
<sequence>MLAHHIIMVKPSAFRFNIETAKDNKYQSDRKDLGDVAKRAEEEFDGFVSALRAAGVHVDVIDDFSDDTPDSIFPNNTFVTFPGKLFLSPMYSDNRKKEFPKLKTQYEKLFDFSQLDVVDFSDEKAALEGTGAMVIDRFRNICYAALSARCDEELLRRFCKTYDLLPVPFRARHHDAPVYHTNVIMTVAEHFTLIADELITEGRDDVIGRLKASGKEIIPLTSDEVDHFCGNCLELMGREPLLIMSDKAYDHLAPEKIKAIEKYNRILHAPLPVISTLGGGSARCMIAENFIAH</sequence>
<name>A0A134AK33_9FIRM</name>
<dbReference type="SUPFAM" id="SSF55909">
    <property type="entry name" value="Pentein"/>
    <property type="match status" value="1"/>
</dbReference>
<dbReference type="Gene3D" id="3.75.10.10">
    <property type="entry name" value="L-arginine/glycine Amidinotransferase, Chain A"/>
    <property type="match status" value="1"/>
</dbReference>
<proteinExistence type="predicted"/>